<keyword evidence="2" id="KW-1133">Transmembrane helix</keyword>
<evidence type="ECO:0000256" key="1">
    <source>
        <dbReference type="SAM" id="MobiDB-lite"/>
    </source>
</evidence>
<accession>A0A1Q8YER1</accession>
<dbReference type="EMBL" id="MSYM01000013">
    <property type="protein sequence ID" value="OLP06465.1"/>
    <property type="molecule type" value="Genomic_DNA"/>
</dbReference>
<dbReference type="AlphaFoldDB" id="A0A1Q8YER1"/>
<evidence type="ECO:0000313" key="3">
    <source>
        <dbReference type="EMBL" id="OLP06465.1"/>
    </source>
</evidence>
<dbReference type="RefSeq" id="WP_075586894.1">
    <property type="nucleotide sequence ID" value="NZ_MSYM01000013.1"/>
</dbReference>
<dbReference type="STRING" id="81479.RA876_07590"/>
<dbReference type="Proteomes" id="UP000185911">
    <property type="component" value="Unassembled WGS sequence"/>
</dbReference>
<keyword evidence="2" id="KW-0472">Membrane</keyword>
<comment type="caution">
    <text evidence="3">The sequence shown here is derived from an EMBL/GenBank/DDBJ whole genome shotgun (WGS) entry which is preliminary data.</text>
</comment>
<protein>
    <recommendedName>
        <fullName evidence="5">Small Trp-rich protein</fullName>
    </recommendedName>
</protein>
<gene>
    <name evidence="3" type="ORF">BLL52_2701</name>
</gene>
<feature type="transmembrane region" description="Helical" evidence="2">
    <location>
        <begin position="24"/>
        <end position="42"/>
    </location>
</feature>
<organism evidence="3 4">
    <name type="scientific">Rhodoferax antarcticus ANT.BR</name>
    <dbReference type="NCBI Taxonomy" id="1111071"/>
    <lineage>
        <taxon>Bacteria</taxon>
        <taxon>Pseudomonadati</taxon>
        <taxon>Pseudomonadota</taxon>
        <taxon>Betaproteobacteria</taxon>
        <taxon>Burkholderiales</taxon>
        <taxon>Comamonadaceae</taxon>
        <taxon>Rhodoferax</taxon>
    </lineage>
</organism>
<dbReference type="NCBIfam" id="TIGR04438">
    <property type="entry name" value="small_Trp_rich"/>
    <property type="match status" value="1"/>
</dbReference>
<keyword evidence="2" id="KW-0812">Transmembrane</keyword>
<name>A0A1Q8YER1_9BURK</name>
<feature type="region of interest" description="Disordered" evidence="1">
    <location>
        <begin position="57"/>
        <end position="81"/>
    </location>
</feature>
<dbReference type="InterPro" id="IPR031044">
    <property type="entry name" value="Small_Trp_rich"/>
</dbReference>
<sequence>MYLLGLGLVLMVLKYLEWGPVAQWSWWLVLTPFALAALWWAWADATGYTKRKAMEQDDKRRDERRARTKEALDANFHKRRR</sequence>
<proteinExistence type="predicted"/>
<evidence type="ECO:0000256" key="2">
    <source>
        <dbReference type="SAM" id="Phobius"/>
    </source>
</evidence>
<reference evidence="3 4" key="1">
    <citation type="submission" date="2017-01" db="EMBL/GenBank/DDBJ databases">
        <title>Genome sequence of Rhodoferax antarcticus ANT.BR, a psychrophilic purple nonsulfur bacterium from an Antarctic microbial mat.</title>
        <authorList>
            <person name="Baker J."/>
            <person name="Riester C."/>
            <person name="Skinner B."/>
            <person name="Newell A."/>
            <person name="Swingley W."/>
            <person name="Madigan M."/>
            <person name="Jung D."/>
            <person name="Asao M."/>
            <person name="Chen M."/>
            <person name="Loughlin P."/>
            <person name="Pan H."/>
            <person name="Lin S."/>
            <person name="Li N."/>
            <person name="Shaw J."/>
            <person name="Prado M."/>
            <person name="Sherman C."/>
            <person name="Li X."/>
            <person name="Tang J."/>
            <person name="Blankenship R."/>
            <person name="Zhao T."/>
            <person name="Touchman J."/>
            <person name="Sattley M."/>
        </authorList>
    </citation>
    <scope>NUCLEOTIDE SEQUENCE [LARGE SCALE GENOMIC DNA]</scope>
    <source>
        <strain evidence="3 4">ANT.BR</strain>
    </source>
</reference>
<keyword evidence="4" id="KW-1185">Reference proteome</keyword>
<evidence type="ECO:0000313" key="4">
    <source>
        <dbReference type="Proteomes" id="UP000185911"/>
    </source>
</evidence>
<evidence type="ECO:0008006" key="5">
    <source>
        <dbReference type="Google" id="ProtNLM"/>
    </source>
</evidence>